<name>A0A1T4YH41_9BACT</name>
<dbReference type="OrthoDB" id="256709at2"/>
<evidence type="ECO:0000313" key="4">
    <source>
        <dbReference type="Proteomes" id="UP000190774"/>
    </source>
</evidence>
<dbReference type="Pfam" id="PF06439">
    <property type="entry name" value="3keto-disac_hyd"/>
    <property type="match status" value="1"/>
</dbReference>
<sequence>MIRPLLFLSLLSSAAWAASADEALVQKQGRLLFSDDFERDEATPDKEDIGNGWTTNSAWRAQGQKQVDLNEGHMVVTRLPVANHGVAIFHDVAFRDGAVKLKFKLGTEGDLGVDFVDRECKTVHAGHLCVAQVTSKNVTLRDSKTGAMDLKIKERREKEGNSPELAQLLKSKSAGFPLKMDPEAWHEMLIVVQGDVMRFTLDGLEIGQFKSEGIAHPTKRMITLAVNKSAEVDDVQVWSLAD</sequence>
<dbReference type="RefSeq" id="WP_078814354.1">
    <property type="nucleotide sequence ID" value="NZ_FUYE01000010.1"/>
</dbReference>
<dbReference type="Gene3D" id="2.60.120.560">
    <property type="entry name" value="Exo-inulinase, domain 1"/>
    <property type="match status" value="1"/>
</dbReference>
<dbReference type="AlphaFoldDB" id="A0A1T4YH41"/>
<keyword evidence="4" id="KW-1185">Reference proteome</keyword>
<feature type="chain" id="PRO_5012301293" description="3-keto-alpha-glucoside-1,2-lyase/3-keto-2-hydroxy-glucal hydratase domain-containing protein" evidence="1">
    <location>
        <begin position="18"/>
        <end position="242"/>
    </location>
</feature>
<organism evidence="3 4">
    <name type="scientific">Prosthecobacter debontii</name>
    <dbReference type="NCBI Taxonomy" id="48467"/>
    <lineage>
        <taxon>Bacteria</taxon>
        <taxon>Pseudomonadati</taxon>
        <taxon>Verrucomicrobiota</taxon>
        <taxon>Verrucomicrobiia</taxon>
        <taxon>Verrucomicrobiales</taxon>
        <taxon>Verrucomicrobiaceae</taxon>
        <taxon>Prosthecobacter</taxon>
    </lineage>
</organism>
<proteinExistence type="predicted"/>
<keyword evidence="1" id="KW-0732">Signal</keyword>
<evidence type="ECO:0000259" key="2">
    <source>
        <dbReference type="Pfam" id="PF06439"/>
    </source>
</evidence>
<gene>
    <name evidence="3" type="ORF">SAMN02745166_03169</name>
</gene>
<dbReference type="EMBL" id="FUYE01000010">
    <property type="protein sequence ID" value="SKB00555.1"/>
    <property type="molecule type" value="Genomic_DNA"/>
</dbReference>
<feature type="signal peptide" evidence="1">
    <location>
        <begin position="1"/>
        <end position="17"/>
    </location>
</feature>
<feature type="domain" description="3-keto-alpha-glucoside-1,2-lyase/3-keto-2-hydroxy-glucal hydratase" evidence="2">
    <location>
        <begin position="51"/>
        <end position="226"/>
    </location>
</feature>
<dbReference type="Proteomes" id="UP000190774">
    <property type="component" value="Unassembled WGS sequence"/>
</dbReference>
<dbReference type="GO" id="GO:0016787">
    <property type="term" value="F:hydrolase activity"/>
    <property type="evidence" value="ECO:0007669"/>
    <property type="project" value="InterPro"/>
</dbReference>
<protein>
    <recommendedName>
        <fullName evidence="2">3-keto-alpha-glucoside-1,2-lyase/3-keto-2-hydroxy-glucal hydratase domain-containing protein</fullName>
    </recommendedName>
</protein>
<evidence type="ECO:0000256" key="1">
    <source>
        <dbReference type="SAM" id="SignalP"/>
    </source>
</evidence>
<dbReference type="InterPro" id="IPR010496">
    <property type="entry name" value="AL/BT2_dom"/>
</dbReference>
<reference evidence="4" key="1">
    <citation type="submission" date="2017-02" db="EMBL/GenBank/DDBJ databases">
        <authorList>
            <person name="Varghese N."/>
            <person name="Submissions S."/>
        </authorList>
    </citation>
    <scope>NUCLEOTIDE SEQUENCE [LARGE SCALE GENOMIC DNA]</scope>
    <source>
        <strain evidence="4">ATCC 700200</strain>
    </source>
</reference>
<evidence type="ECO:0000313" key="3">
    <source>
        <dbReference type="EMBL" id="SKB00555.1"/>
    </source>
</evidence>
<accession>A0A1T4YH41</accession>
<dbReference type="STRING" id="48467.SAMN02745166_03169"/>